<evidence type="ECO:0000256" key="2">
    <source>
        <dbReference type="SAM" id="SignalP"/>
    </source>
</evidence>
<evidence type="ECO:0000256" key="1">
    <source>
        <dbReference type="SAM" id="MobiDB-lite"/>
    </source>
</evidence>
<organism evidence="3 4">
    <name type="scientific">Micromonospora sagamiensis</name>
    <dbReference type="NCBI Taxonomy" id="47875"/>
    <lineage>
        <taxon>Bacteria</taxon>
        <taxon>Bacillati</taxon>
        <taxon>Actinomycetota</taxon>
        <taxon>Actinomycetes</taxon>
        <taxon>Micromonosporales</taxon>
        <taxon>Micromonosporaceae</taxon>
        <taxon>Micromonospora</taxon>
    </lineage>
</organism>
<name>A0A562WP95_9ACTN</name>
<evidence type="ECO:0000313" key="4">
    <source>
        <dbReference type="Proteomes" id="UP000319728"/>
    </source>
</evidence>
<comment type="caution">
    <text evidence="3">The sequence shown here is derived from an EMBL/GenBank/DDBJ whole genome shotgun (WGS) entry which is preliminary data.</text>
</comment>
<feature type="chain" id="PRO_5043691650" evidence="2">
    <location>
        <begin position="23"/>
        <end position="175"/>
    </location>
</feature>
<evidence type="ECO:0000313" key="3">
    <source>
        <dbReference type="EMBL" id="TWJ32150.1"/>
    </source>
</evidence>
<feature type="signal peptide" evidence="2">
    <location>
        <begin position="1"/>
        <end position="22"/>
    </location>
</feature>
<protein>
    <submittedName>
        <fullName evidence="3">Uncharacterized protein</fullName>
    </submittedName>
</protein>
<sequence>MPTTFSRMLAFSLLTVVLGGCGAPPELEQQSAGRPTPTATAVPPATASPTPPAGLPLPPPTVLPSTPGSSGAVAVACRNGPSGEQVLRLVRGSAGVLPGDTGVRVRSAPLCADDWQYTVLAVSGYEDLTVVSQGRPGALRLVTAGTDVCTIEVRTAAPTGIRTLACDGTGGLPGA</sequence>
<keyword evidence="4" id="KW-1185">Reference proteome</keyword>
<gene>
    <name evidence="3" type="ORF">JD81_05722</name>
</gene>
<proteinExistence type="predicted"/>
<keyword evidence="2" id="KW-0732">Signal</keyword>
<feature type="compositionally biased region" description="Low complexity" evidence="1">
    <location>
        <begin position="35"/>
        <end position="48"/>
    </location>
</feature>
<dbReference type="PROSITE" id="PS51257">
    <property type="entry name" value="PROKAR_LIPOPROTEIN"/>
    <property type="match status" value="1"/>
</dbReference>
<reference evidence="3 4" key="1">
    <citation type="submission" date="2019-07" db="EMBL/GenBank/DDBJ databases">
        <title>R&amp;d 2014.</title>
        <authorList>
            <person name="Klenk H.-P."/>
        </authorList>
    </citation>
    <scope>NUCLEOTIDE SEQUENCE [LARGE SCALE GENOMIC DNA]</scope>
    <source>
        <strain evidence="3 4">DSM 43912</strain>
    </source>
</reference>
<dbReference type="Proteomes" id="UP000319728">
    <property type="component" value="Unassembled WGS sequence"/>
</dbReference>
<feature type="region of interest" description="Disordered" evidence="1">
    <location>
        <begin position="25"/>
        <end position="71"/>
    </location>
</feature>
<dbReference type="EMBL" id="VLLP01000001">
    <property type="protein sequence ID" value="TWJ32150.1"/>
    <property type="molecule type" value="Genomic_DNA"/>
</dbReference>
<accession>A0A562WP95</accession>
<feature type="compositionally biased region" description="Pro residues" evidence="1">
    <location>
        <begin position="49"/>
        <end position="62"/>
    </location>
</feature>
<dbReference type="AlphaFoldDB" id="A0A562WP95"/>